<organism evidence="2 3">
    <name type="scientific">Nostoc sphaeroides CCNUC1</name>
    <dbReference type="NCBI Taxonomy" id="2653204"/>
    <lineage>
        <taxon>Bacteria</taxon>
        <taxon>Bacillati</taxon>
        <taxon>Cyanobacteriota</taxon>
        <taxon>Cyanophyceae</taxon>
        <taxon>Nostocales</taxon>
        <taxon>Nostocaceae</taxon>
        <taxon>Nostoc</taxon>
    </lineage>
</organism>
<evidence type="ECO:0000313" key="2">
    <source>
        <dbReference type="EMBL" id="QFS51081.1"/>
    </source>
</evidence>
<dbReference type="Gene3D" id="1.10.260.40">
    <property type="entry name" value="lambda repressor-like DNA-binding domains"/>
    <property type="match status" value="1"/>
</dbReference>
<dbReference type="InterPro" id="IPR001387">
    <property type="entry name" value="Cro/C1-type_HTH"/>
</dbReference>
<evidence type="ECO:0000313" key="3">
    <source>
        <dbReference type="Proteomes" id="UP000326678"/>
    </source>
</evidence>
<dbReference type="AlphaFoldDB" id="A0A5P8WEU1"/>
<keyword evidence="3" id="KW-1185">Reference proteome</keyword>
<name>A0A5P8WEU1_9NOSO</name>
<protein>
    <submittedName>
        <fullName evidence="2">XRE family transcriptional regulator</fullName>
    </submittedName>
</protein>
<feature type="domain" description="HTH cro/C1-type" evidence="1">
    <location>
        <begin position="19"/>
        <end position="74"/>
    </location>
</feature>
<dbReference type="SMART" id="SM00530">
    <property type="entry name" value="HTH_XRE"/>
    <property type="match status" value="1"/>
</dbReference>
<dbReference type="KEGG" id="nsh:GXM_08575"/>
<dbReference type="InterPro" id="IPR010982">
    <property type="entry name" value="Lambda_DNA-bd_dom_sf"/>
</dbReference>
<dbReference type="RefSeq" id="WP_190946769.1">
    <property type="nucleotide sequence ID" value="NZ_CP045227.1"/>
</dbReference>
<sequence length="94" mass="9979">MDLMKIIIEVEFTGIGTALKKAREAAGMSLTVAGDYAGMSGANFNRIENEDTKGVPLDTLIRAANAVGLDLKECLGEWIQHIPGVNLTESSNGD</sequence>
<dbReference type="PROSITE" id="PS50943">
    <property type="entry name" value="HTH_CROC1"/>
    <property type="match status" value="1"/>
</dbReference>
<accession>A0A5P8WEU1</accession>
<dbReference type="Proteomes" id="UP000326678">
    <property type="component" value="Chromosome Gxm2"/>
</dbReference>
<dbReference type="SUPFAM" id="SSF47413">
    <property type="entry name" value="lambda repressor-like DNA-binding domains"/>
    <property type="match status" value="1"/>
</dbReference>
<reference evidence="2 3" key="1">
    <citation type="submission" date="2019-10" db="EMBL/GenBank/DDBJ databases">
        <title>Genomic and transcriptomic insights into the perfect genentic adaptation of a filamentous nitrogen-fixing cyanobacterium to rice fields.</title>
        <authorList>
            <person name="Chen Z."/>
        </authorList>
    </citation>
    <scope>NUCLEOTIDE SEQUENCE [LARGE SCALE GENOMIC DNA]</scope>
    <source>
        <strain evidence="2">CCNUC1</strain>
    </source>
</reference>
<dbReference type="CDD" id="cd00093">
    <property type="entry name" value="HTH_XRE"/>
    <property type="match status" value="1"/>
</dbReference>
<proteinExistence type="predicted"/>
<evidence type="ECO:0000259" key="1">
    <source>
        <dbReference type="PROSITE" id="PS50943"/>
    </source>
</evidence>
<dbReference type="GO" id="GO:0003677">
    <property type="term" value="F:DNA binding"/>
    <property type="evidence" value="ECO:0007669"/>
    <property type="project" value="InterPro"/>
</dbReference>
<dbReference type="Pfam" id="PF13560">
    <property type="entry name" value="HTH_31"/>
    <property type="match status" value="1"/>
</dbReference>
<gene>
    <name evidence="2" type="ORF">GXM_08575</name>
</gene>
<dbReference type="EMBL" id="CP045227">
    <property type="protein sequence ID" value="QFS51081.1"/>
    <property type="molecule type" value="Genomic_DNA"/>
</dbReference>